<protein>
    <recommendedName>
        <fullName evidence="1">Metallo-beta-lactamase domain-containing protein</fullName>
    </recommendedName>
</protein>
<dbReference type="Gene3D" id="3.60.15.10">
    <property type="entry name" value="Ribonuclease Z/Hydroxyacylglutathione hydrolase-like"/>
    <property type="match status" value="1"/>
</dbReference>
<dbReference type="Pfam" id="PF12706">
    <property type="entry name" value="Lactamase_B_2"/>
    <property type="match status" value="1"/>
</dbReference>
<dbReference type="InterPro" id="IPR001279">
    <property type="entry name" value="Metallo-B-lactamas"/>
</dbReference>
<dbReference type="PANTHER" id="PTHR43546">
    <property type="entry name" value="UPF0173 METAL-DEPENDENT HYDROLASE MJ1163-RELATED"/>
    <property type="match status" value="1"/>
</dbReference>
<dbReference type="EMBL" id="UINC01116450">
    <property type="protein sequence ID" value="SVC88203.1"/>
    <property type="molecule type" value="Genomic_DNA"/>
</dbReference>
<dbReference type="SUPFAM" id="SSF56281">
    <property type="entry name" value="Metallo-hydrolase/oxidoreductase"/>
    <property type="match status" value="1"/>
</dbReference>
<feature type="domain" description="Metallo-beta-lactamase" evidence="1">
    <location>
        <begin position="13"/>
        <end position="176"/>
    </location>
</feature>
<feature type="non-terminal residue" evidence="2">
    <location>
        <position position="189"/>
    </location>
</feature>
<sequence length="189" mass="20769">MASIGRFTITWLGHSTFLLGTPGGTRLIFDPWLVDNPRCPDEWKRKVPAVDLVFVSHGHSDHVGDAARVARESNAPVVAMVELCRWLQRQGVRRVEPMNLGGTITVAGLRVTLVEAQHSSACLDDESPIYLGAPSGFILTLEDGRVIYFAGDTDVFEGMRLIRELYHPEIAFLPIGDRFTMGPRGAALA</sequence>
<accession>A0A382QRT3</accession>
<gene>
    <name evidence="2" type="ORF">METZ01_LOCUS341057</name>
</gene>
<proteinExistence type="predicted"/>
<dbReference type="SMART" id="SM00849">
    <property type="entry name" value="Lactamase_B"/>
    <property type="match status" value="1"/>
</dbReference>
<name>A0A382QRT3_9ZZZZ</name>
<organism evidence="2">
    <name type="scientific">marine metagenome</name>
    <dbReference type="NCBI Taxonomy" id="408172"/>
    <lineage>
        <taxon>unclassified sequences</taxon>
        <taxon>metagenomes</taxon>
        <taxon>ecological metagenomes</taxon>
    </lineage>
</organism>
<dbReference type="PANTHER" id="PTHR43546:SF3">
    <property type="entry name" value="UPF0173 METAL-DEPENDENT HYDROLASE MJ1163"/>
    <property type="match status" value="1"/>
</dbReference>
<dbReference type="InterPro" id="IPR036866">
    <property type="entry name" value="RibonucZ/Hydroxyglut_hydro"/>
</dbReference>
<dbReference type="NCBIfam" id="NF001911">
    <property type="entry name" value="PRK00685.1"/>
    <property type="match status" value="1"/>
</dbReference>
<evidence type="ECO:0000313" key="2">
    <source>
        <dbReference type="EMBL" id="SVC88203.1"/>
    </source>
</evidence>
<dbReference type="InterPro" id="IPR050114">
    <property type="entry name" value="UPF0173_UPF0282_UlaG_hydrolase"/>
</dbReference>
<dbReference type="AlphaFoldDB" id="A0A382QRT3"/>
<reference evidence="2" key="1">
    <citation type="submission" date="2018-05" db="EMBL/GenBank/DDBJ databases">
        <authorList>
            <person name="Lanie J.A."/>
            <person name="Ng W.-L."/>
            <person name="Kazmierczak K.M."/>
            <person name="Andrzejewski T.M."/>
            <person name="Davidsen T.M."/>
            <person name="Wayne K.J."/>
            <person name="Tettelin H."/>
            <person name="Glass J.I."/>
            <person name="Rusch D."/>
            <person name="Podicherti R."/>
            <person name="Tsui H.-C.T."/>
            <person name="Winkler M.E."/>
        </authorList>
    </citation>
    <scope>NUCLEOTIDE SEQUENCE</scope>
</reference>
<evidence type="ECO:0000259" key="1">
    <source>
        <dbReference type="SMART" id="SM00849"/>
    </source>
</evidence>